<name>A0A1D6UZC9_9HEMI</name>
<evidence type="ECO:0000313" key="2">
    <source>
        <dbReference type="EMBL" id="AEV56622.1"/>
    </source>
</evidence>
<keyword evidence="2" id="KW-0496">Mitochondrion</keyword>
<organism evidence="2">
    <name type="scientific">Stenopirates sp. NKU01</name>
    <dbReference type="NCBI Taxonomy" id="1124183"/>
    <lineage>
        <taxon>Eukaryota</taxon>
        <taxon>Metazoa</taxon>
        <taxon>Ecdysozoa</taxon>
        <taxon>Arthropoda</taxon>
        <taxon>Hexapoda</taxon>
        <taxon>Insecta</taxon>
        <taxon>Pterygota</taxon>
        <taxon>Neoptera</taxon>
        <taxon>Paraneoptera</taxon>
        <taxon>Hemiptera</taxon>
        <taxon>Heteroptera</taxon>
        <taxon>Enicocephalidae</taxon>
        <taxon>Stenopirates</taxon>
    </lineage>
</organism>
<keyword evidence="1" id="KW-0812">Transmembrane</keyword>
<keyword evidence="1" id="KW-0472">Membrane</keyword>
<gene>
    <name evidence="2" type="primary">ATP8</name>
</gene>
<sequence length="51" mass="6575">MPQMSPMMWLIMFMLFMFIMFIMMSIIYTIFMNKMIIMKKNYMKKKMIWKW</sequence>
<accession>A0A1D6UZC9</accession>
<keyword evidence="1" id="KW-1133">Transmembrane helix</keyword>
<proteinExistence type="predicted"/>
<reference evidence="2" key="1">
    <citation type="submission" date="2011-11" db="EMBL/GenBank/DDBJ databases">
        <authorList>
            <person name="Ma Y."/>
            <person name="Lu L."/>
        </authorList>
    </citation>
    <scope>NUCLEOTIDE SEQUENCE</scope>
</reference>
<dbReference type="EMBL" id="JN989543">
    <property type="protein sequence ID" value="AEV56622.1"/>
    <property type="molecule type" value="Genomic_DNA"/>
</dbReference>
<protein>
    <submittedName>
        <fullName evidence="2">ATP synthase F0 subunit 8</fullName>
    </submittedName>
</protein>
<geneLocation type="mitochondrion" evidence="2"/>
<dbReference type="AlphaFoldDB" id="A0A1D6UZC9"/>
<evidence type="ECO:0000256" key="1">
    <source>
        <dbReference type="SAM" id="Phobius"/>
    </source>
</evidence>
<feature type="transmembrane region" description="Helical" evidence="1">
    <location>
        <begin position="6"/>
        <end position="31"/>
    </location>
</feature>